<reference evidence="1 2" key="1">
    <citation type="journal article" date="2016" name="Virology">
        <title>The genomic content and context of auxiliary metabolic genes in marine cyanomyoviruses.</title>
        <authorList>
            <person name="Crummett L.T."/>
            <person name="Puxty R.J."/>
            <person name="Weihe C."/>
            <person name="Marston M.F."/>
            <person name="Martiny J.B."/>
        </authorList>
    </citation>
    <scope>NUCLEOTIDE SEQUENCE [LARGE SCALE GENOMIC DNA]</scope>
    <source>
        <strain evidence="1">0309SB33</strain>
    </source>
</reference>
<dbReference type="Proteomes" id="UP000241610">
    <property type="component" value="Segment"/>
</dbReference>
<evidence type="ECO:0000313" key="2">
    <source>
        <dbReference type="Proteomes" id="UP000241610"/>
    </source>
</evidence>
<organism evidence="1 2">
    <name type="scientific">Synechococcus phage S-CAM1</name>
    <dbReference type="NCBI Taxonomy" id="754037"/>
    <lineage>
        <taxon>Viruses</taxon>
        <taxon>Duplodnaviria</taxon>
        <taxon>Heunggongvirae</taxon>
        <taxon>Uroviricota</taxon>
        <taxon>Caudoviricetes</taxon>
        <taxon>Pantevenvirales</taxon>
        <taxon>Kyanoviridae</taxon>
        <taxon>Anaposvirus</taxon>
        <taxon>Anaposvirus socalone</taxon>
    </lineage>
</organism>
<dbReference type="EMBL" id="KU686192">
    <property type="protein sequence ID" value="AOV57321.1"/>
    <property type="molecule type" value="Genomic_DNA"/>
</dbReference>
<gene>
    <name evidence="1" type="ORF">N330309_066</name>
</gene>
<evidence type="ECO:0000313" key="1">
    <source>
        <dbReference type="EMBL" id="AOV57321.1"/>
    </source>
</evidence>
<name>A0A1D8KFB6_9CAUD</name>
<proteinExistence type="predicted"/>
<protein>
    <submittedName>
        <fullName evidence="1">Uncharacterized protein</fullName>
    </submittedName>
</protein>
<sequence>MNYYTVEYEHTYYGHTQSVITRACYFQLESAQQAMMTMIHRGQVVTGLYEHKLTSVRGGTPK</sequence>
<accession>A0A1D8KFB6</accession>